<reference evidence="5 6" key="1">
    <citation type="journal article" date="2012" name="Eukaryot. Cell">
        <title>Genome sequence of the Trichosporon asahii environmental strain CBS 8904.</title>
        <authorList>
            <person name="Yang R.Y."/>
            <person name="Li H.T."/>
            <person name="Zhu H."/>
            <person name="Zhou G.P."/>
            <person name="Wang M."/>
            <person name="Wang L."/>
        </authorList>
    </citation>
    <scope>NUCLEOTIDE SEQUENCE [LARGE SCALE GENOMIC DNA]</scope>
    <source>
        <strain evidence="5 6">CBS 8904</strain>
    </source>
</reference>
<accession>K1VEZ3</accession>
<dbReference type="Pfam" id="PF02894">
    <property type="entry name" value="GFO_IDH_MocA_C"/>
    <property type="match status" value="1"/>
</dbReference>
<dbReference type="InterPro" id="IPR004104">
    <property type="entry name" value="Gfo/Idh/MocA-like_OxRdtase_C"/>
</dbReference>
<dbReference type="GO" id="GO:0000166">
    <property type="term" value="F:nucleotide binding"/>
    <property type="evidence" value="ECO:0007669"/>
    <property type="project" value="InterPro"/>
</dbReference>
<dbReference type="PANTHER" id="PTHR43708:SF5">
    <property type="entry name" value="CONSERVED EXPRESSED OXIDOREDUCTASE (EUROFUNG)-RELATED"/>
    <property type="match status" value="1"/>
</dbReference>
<dbReference type="FunCoup" id="K1VEZ3">
    <property type="interactions" value="17"/>
</dbReference>
<dbReference type="InParanoid" id="K1VEZ3"/>
<dbReference type="STRING" id="1220162.K1VEZ3"/>
<evidence type="ECO:0000256" key="2">
    <source>
        <dbReference type="ARBA" id="ARBA00023002"/>
    </source>
</evidence>
<dbReference type="HOGENOM" id="CLU_023194_19_1_1"/>
<comment type="caution">
    <text evidence="5">The sequence shown here is derived from an EMBL/GenBank/DDBJ whole genome shotgun (WGS) entry which is preliminary data.</text>
</comment>
<dbReference type="InterPro" id="IPR036291">
    <property type="entry name" value="NAD(P)-bd_dom_sf"/>
</dbReference>
<sequence>MAPIRVSILGTGLSLQAFHFPLIDALPDKYILHSVMERTDRGKARAVCGPDTKVVNTIDQVVNDPDVDLAALEAGKNGELTTPGRPLTPVMVEKPVTPTVKEAEELAALAKSKNLVFCAYQNRRWDADFLTLKDLLKSGKLGPIHEMTSRFDRYRPLPPGHKSSSWKETPGQHNEGIYNLGSHVIDQALNLFGVPEKVWCRNYDERGVGLDECFEMELLYPPQPGATGPLAVHLGANMLNSVPVQLRYLVKGLKGSFLKNGLDPQEPFLRAGKKVRDEGFGIESEDAWGTVSTVPSKNGWYPAIYENVYDAITSKDPSKLVVQPEQAIWTMKIIELGNKSSKEGRVIDVKAEADKL</sequence>
<feature type="domain" description="Gfo/Idh/MocA-like oxidoreductase N-terminal" evidence="3">
    <location>
        <begin position="4"/>
        <end position="117"/>
    </location>
</feature>
<feature type="domain" description="Gfo/Idh/MocA-like oxidoreductase C-terminal" evidence="4">
    <location>
        <begin position="133"/>
        <end position="348"/>
    </location>
</feature>
<evidence type="ECO:0000313" key="6">
    <source>
        <dbReference type="Proteomes" id="UP000006757"/>
    </source>
</evidence>
<evidence type="ECO:0000259" key="4">
    <source>
        <dbReference type="Pfam" id="PF02894"/>
    </source>
</evidence>
<dbReference type="PANTHER" id="PTHR43708">
    <property type="entry name" value="CONSERVED EXPRESSED OXIDOREDUCTASE (EUROFUNG)"/>
    <property type="match status" value="1"/>
</dbReference>
<dbReference type="Pfam" id="PF01408">
    <property type="entry name" value="GFO_IDH_MocA"/>
    <property type="match status" value="1"/>
</dbReference>
<dbReference type="EMBL" id="AMBO01000406">
    <property type="protein sequence ID" value="EKC97611.1"/>
    <property type="molecule type" value="Genomic_DNA"/>
</dbReference>
<dbReference type="eggNOG" id="KOG2742">
    <property type="taxonomic scope" value="Eukaryota"/>
</dbReference>
<proteinExistence type="inferred from homology"/>
<organism evidence="5 6">
    <name type="scientific">Trichosporon asahii var. asahii (strain CBS 8904)</name>
    <name type="common">Yeast</name>
    <dbReference type="NCBI Taxonomy" id="1220162"/>
    <lineage>
        <taxon>Eukaryota</taxon>
        <taxon>Fungi</taxon>
        <taxon>Dikarya</taxon>
        <taxon>Basidiomycota</taxon>
        <taxon>Agaricomycotina</taxon>
        <taxon>Tremellomycetes</taxon>
        <taxon>Trichosporonales</taxon>
        <taxon>Trichosporonaceae</taxon>
        <taxon>Trichosporon</taxon>
    </lineage>
</organism>
<dbReference type="InterPro" id="IPR000683">
    <property type="entry name" value="Gfo/Idh/MocA-like_OxRdtase_N"/>
</dbReference>
<protein>
    <submittedName>
        <fullName evidence="5">GFO/IDH/MocA family oxidoreductase</fullName>
    </submittedName>
</protein>
<keyword evidence="2" id="KW-0560">Oxidoreductase</keyword>
<keyword evidence="6" id="KW-1185">Reference proteome</keyword>
<name>K1VEZ3_TRIAC</name>
<dbReference type="Gene3D" id="3.40.50.720">
    <property type="entry name" value="NAD(P)-binding Rossmann-like Domain"/>
    <property type="match status" value="1"/>
</dbReference>
<dbReference type="Proteomes" id="UP000006757">
    <property type="component" value="Unassembled WGS sequence"/>
</dbReference>
<evidence type="ECO:0000256" key="1">
    <source>
        <dbReference type="ARBA" id="ARBA00010928"/>
    </source>
</evidence>
<gene>
    <name evidence="5" type="ORF">A1Q2_08070</name>
</gene>
<dbReference type="AlphaFoldDB" id="K1VEZ3"/>
<comment type="similarity">
    <text evidence="1">Belongs to the Gfo/Idh/MocA family.</text>
</comment>
<dbReference type="SUPFAM" id="SSF51735">
    <property type="entry name" value="NAD(P)-binding Rossmann-fold domains"/>
    <property type="match status" value="1"/>
</dbReference>
<dbReference type="Gene3D" id="3.30.360.10">
    <property type="entry name" value="Dihydrodipicolinate Reductase, domain 2"/>
    <property type="match status" value="1"/>
</dbReference>
<evidence type="ECO:0000259" key="3">
    <source>
        <dbReference type="Pfam" id="PF01408"/>
    </source>
</evidence>
<dbReference type="InterPro" id="IPR051317">
    <property type="entry name" value="Gfo/Idh/MocA_oxidoreduct"/>
</dbReference>
<dbReference type="OrthoDB" id="446809at2759"/>
<evidence type="ECO:0000313" key="5">
    <source>
        <dbReference type="EMBL" id="EKC97611.1"/>
    </source>
</evidence>
<dbReference type="OMA" id="RFERWRP"/>
<dbReference type="GO" id="GO:0016491">
    <property type="term" value="F:oxidoreductase activity"/>
    <property type="evidence" value="ECO:0007669"/>
    <property type="project" value="UniProtKB-KW"/>
</dbReference>